<feature type="domain" description="ABC3 transporter permease C-terminal" evidence="8">
    <location>
        <begin position="287"/>
        <end position="404"/>
    </location>
</feature>
<evidence type="ECO:0000256" key="6">
    <source>
        <dbReference type="ARBA" id="ARBA00038076"/>
    </source>
</evidence>
<dbReference type="Pfam" id="PF02687">
    <property type="entry name" value="FtsX"/>
    <property type="match status" value="1"/>
</dbReference>
<dbReference type="GO" id="GO:0005886">
    <property type="term" value="C:plasma membrane"/>
    <property type="evidence" value="ECO:0007669"/>
    <property type="project" value="UniProtKB-SubCell"/>
</dbReference>
<protein>
    <submittedName>
        <fullName evidence="10">Putative ABC transport system permease protein</fullName>
    </submittedName>
</protein>
<gene>
    <name evidence="10" type="ORF">SAMN04488087_1266</name>
</gene>
<dbReference type="InterPro" id="IPR003838">
    <property type="entry name" value="ABC3_permease_C"/>
</dbReference>
<organism evidence="10 11">
    <name type="scientific">Rhodothermus profundi</name>
    <dbReference type="NCBI Taxonomy" id="633813"/>
    <lineage>
        <taxon>Bacteria</taxon>
        <taxon>Pseudomonadati</taxon>
        <taxon>Rhodothermota</taxon>
        <taxon>Rhodothermia</taxon>
        <taxon>Rhodothermales</taxon>
        <taxon>Rhodothermaceae</taxon>
        <taxon>Rhodothermus</taxon>
    </lineage>
</organism>
<dbReference type="InterPro" id="IPR050250">
    <property type="entry name" value="Macrolide_Exporter_MacB"/>
</dbReference>
<keyword evidence="5 7" id="KW-0472">Membrane</keyword>
<name>A0A1M6SXC9_9BACT</name>
<keyword evidence="3 7" id="KW-0812">Transmembrane</keyword>
<evidence type="ECO:0000256" key="1">
    <source>
        <dbReference type="ARBA" id="ARBA00004651"/>
    </source>
</evidence>
<sequence>MRWLPTLEQLLHDLKAQRLRTTLTVLGITWGTVAVVVLLAFGVGFERQTRKNMHGMGEGIVVLFAGVTTRPFQGYPDGRPIRLREEDAWLLQREIPAIAAISPEYLNRQTPVRRGRAITNPAITGVYPAYGHLRNIIPEPGGRFLNEQDLKRRRRVVVLGDQVKQLLFGSENAVGQQIYIGQTPFLVVGVMQPKTQANSYYARDADRIFIPASTFRVLFGDRYVNNLVYRPVDPDLSPQIKRAVYTTLGRRYRFDPADEDALGMWDTNEADRFVKYFFLGFNLFMGLIGSFTLTVGGIGVANIMYVVVQERTREIGIKRAVGARRRDILGPFFLETFLIVAIGALLGFFIAYGLIQIASALPFQEAIGRPELSPAVVIVTVGLLLLIALLAGYFPARRAARLDPVECLRH</sequence>
<evidence type="ECO:0000259" key="9">
    <source>
        <dbReference type="Pfam" id="PF12704"/>
    </source>
</evidence>
<dbReference type="OrthoDB" id="9770036at2"/>
<dbReference type="InterPro" id="IPR025857">
    <property type="entry name" value="MacB_PCD"/>
</dbReference>
<feature type="transmembrane region" description="Helical" evidence="7">
    <location>
        <begin position="276"/>
        <end position="307"/>
    </location>
</feature>
<evidence type="ECO:0000259" key="8">
    <source>
        <dbReference type="Pfam" id="PF02687"/>
    </source>
</evidence>
<comment type="similarity">
    <text evidence="6">Belongs to the ABC-4 integral membrane protein family.</text>
</comment>
<evidence type="ECO:0000313" key="11">
    <source>
        <dbReference type="Proteomes" id="UP000185812"/>
    </source>
</evidence>
<dbReference type="STRING" id="633813.SAMN04488087_1266"/>
<evidence type="ECO:0000256" key="4">
    <source>
        <dbReference type="ARBA" id="ARBA00022989"/>
    </source>
</evidence>
<keyword evidence="4 7" id="KW-1133">Transmembrane helix</keyword>
<dbReference type="PANTHER" id="PTHR30572">
    <property type="entry name" value="MEMBRANE COMPONENT OF TRANSPORTER-RELATED"/>
    <property type="match status" value="1"/>
</dbReference>
<evidence type="ECO:0000313" key="10">
    <source>
        <dbReference type="EMBL" id="SHK49353.1"/>
    </source>
</evidence>
<dbReference type="EMBL" id="FRAU01000003">
    <property type="protein sequence ID" value="SHK49353.1"/>
    <property type="molecule type" value="Genomic_DNA"/>
</dbReference>
<keyword evidence="11" id="KW-1185">Reference proteome</keyword>
<evidence type="ECO:0000256" key="5">
    <source>
        <dbReference type="ARBA" id="ARBA00023136"/>
    </source>
</evidence>
<accession>A0A1M6SXC9</accession>
<comment type="subcellular location">
    <subcellularLocation>
        <location evidence="1">Cell membrane</location>
        <topology evidence="1">Multi-pass membrane protein</topology>
    </subcellularLocation>
</comment>
<feature type="transmembrane region" description="Helical" evidence="7">
    <location>
        <begin position="328"/>
        <end position="355"/>
    </location>
</feature>
<dbReference type="RefSeq" id="WP_072715114.1">
    <property type="nucleotide sequence ID" value="NZ_FRAU01000003.1"/>
</dbReference>
<dbReference type="AlphaFoldDB" id="A0A1M6SXC9"/>
<feature type="domain" description="MacB-like periplasmic core" evidence="9">
    <location>
        <begin position="21"/>
        <end position="243"/>
    </location>
</feature>
<dbReference type="GO" id="GO:0022857">
    <property type="term" value="F:transmembrane transporter activity"/>
    <property type="evidence" value="ECO:0007669"/>
    <property type="project" value="TreeGrafter"/>
</dbReference>
<feature type="transmembrane region" description="Helical" evidence="7">
    <location>
        <begin position="375"/>
        <end position="394"/>
    </location>
</feature>
<feature type="transmembrane region" description="Helical" evidence="7">
    <location>
        <begin position="21"/>
        <end position="45"/>
    </location>
</feature>
<evidence type="ECO:0000256" key="2">
    <source>
        <dbReference type="ARBA" id="ARBA00022475"/>
    </source>
</evidence>
<keyword evidence="2" id="KW-1003">Cell membrane</keyword>
<evidence type="ECO:0000256" key="3">
    <source>
        <dbReference type="ARBA" id="ARBA00022692"/>
    </source>
</evidence>
<dbReference type="Proteomes" id="UP000185812">
    <property type="component" value="Unassembled WGS sequence"/>
</dbReference>
<dbReference type="Pfam" id="PF12704">
    <property type="entry name" value="MacB_PCD"/>
    <property type="match status" value="1"/>
</dbReference>
<proteinExistence type="inferred from homology"/>
<evidence type="ECO:0000256" key="7">
    <source>
        <dbReference type="SAM" id="Phobius"/>
    </source>
</evidence>
<reference evidence="11" key="1">
    <citation type="submission" date="2016-11" db="EMBL/GenBank/DDBJ databases">
        <authorList>
            <person name="Varghese N."/>
            <person name="Submissions S."/>
        </authorList>
    </citation>
    <scope>NUCLEOTIDE SEQUENCE [LARGE SCALE GENOMIC DNA]</scope>
    <source>
        <strain evidence="11">DSM 22212</strain>
    </source>
</reference>
<dbReference type="PANTHER" id="PTHR30572:SF4">
    <property type="entry name" value="ABC TRANSPORTER PERMEASE YTRF"/>
    <property type="match status" value="1"/>
</dbReference>